<feature type="domain" description="Carbohydrate kinase FGGY C-terminal" evidence="5">
    <location>
        <begin position="288"/>
        <end position="492"/>
    </location>
</feature>
<feature type="domain" description="Carbohydrate kinase FGGY N-terminal" evidence="4">
    <location>
        <begin position="7"/>
        <end position="267"/>
    </location>
</feature>
<dbReference type="PIRSF" id="PIRSF000538">
    <property type="entry name" value="GlpK"/>
    <property type="match status" value="1"/>
</dbReference>
<dbReference type="NCBIfam" id="TIGR01315">
    <property type="entry name" value="5C_CHO_kinase"/>
    <property type="match status" value="1"/>
</dbReference>
<name>A0A914VWU4_9BILA</name>
<keyword evidence="6" id="KW-1185">Reference proteome</keyword>
<dbReference type="Pfam" id="PF02782">
    <property type="entry name" value="FGGY_C"/>
    <property type="match status" value="1"/>
</dbReference>
<evidence type="ECO:0000256" key="3">
    <source>
        <dbReference type="ARBA" id="ARBA00022777"/>
    </source>
</evidence>
<accession>A0A914VWU4</accession>
<dbReference type="GO" id="GO:0005737">
    <property type="term" value="C:cytoplasm"/>
    <property type="evidence" value="ECO:0007669"/>
    <property type="project" value="TreeGrafter"/>
</dbReference>
<dbReference type="PANTHER" id="PTHR43435">
    <property type="entry name" value="RIBULOKINASE"/>
    <property type="match status" value="1"/>
</dbReference>
<dbReference type="Gene3D" id="3.30.420.40">
    <property type="match status" value="1"/>
</dbReference>
<dbReference type="CDD" id="cd07782">
    <property type="entry name" value="ASKHA_NBD_FGGY_D-RBK"/>
    <property type="match status" value="1"/>
</dbReference>
<evidence type="ECO:0000313" key="6">
    <source>
        <dbReference type="Proteomes" id="UP000887566"/>
    </source>
</evidence>
<evidence type="ECO:0000313" key="7">
    <source>
        <dbReference type="WBParaSite" id="PSAMB.scaffold2560size22551.g18284.t1"/>
    </source>
</evidence>
<evidence type="ECO:0000256" key="2">
    <source>
        <dbReference type="ARBA" id="ARBA00022679"/>
    </source>
</evidence>
<dbReference type="WBParaSite" id="PSAMB.scaffold2560size22551.g18284.t1">
    <property type="protein sequence ID" value="PSAMB.scaffold2560size22551.g18284.t1"/>
    <property type="gene ID" value="PSAMB.scaffold2560size22551.g18284"/>
</dbReference>
<evidence type="ECO:0000259" key="4">
    <source>
        <dbReference type="Pfam" id="PF00370"/>
    </source>
</evidence>
<protein>
    <submittedName>
        <fullName evidence="7">FGGY carbohydrate kinase domain-containing protein</fullName>
    </submittedName>
</protein>
<dbReference type="GO" id="GO:0019321">
    <property type="term" value="P:pentose metabolic process"/>
    <property type="evidence" value="ECO:0007669"/>
    <property type="project" value="TreeGrafter"/>
</dbReference>
<keyword evidence="2" id="KW-0808">Transferase</keyword>
<dbReference type="AlphaFoldDB" id="A0A914VWU4"/>
<dbReference type="InterPro" id="IPR000577">
    <property type="entry name" value="Carb_kinase_FGGY"/>
</dbReference>
<comment type="similarity">
    <text evidence="1">Belongs to the FGGY kinase family.</text>
</comment>
<reference evidence="7" key="1">
    <citation type="submission" date="2022-11" db="UniProtKB">
        <authorList>
            <consortium name="WormBaseParasite"/>
        </authorList>
    </citation>
    <scope>IDENTIFICATION</scope>
</reference>
<sequence length="540" mass="58294">MNEKSKVVLGVDVGSTSVRALAVDALSGRMLASATESLEIHRPSPGWAEQSSDQIWTATGAAIRSALHSAAIDVESVVGIGFDATCSLVVLGPQDEPLAVSLESESKWNVIMWMDHRAGKEAEDINRTAHDCLKSVGGKISLEMEPPKLLWLKRNHRQTFDSATKFLDLADFLTYKATGVDIRSLCTVVCKWGYQASSNSQSWDCTYWNSIGLPEFANDVRRIGAQVRNPGERIASGLSPEAAQSLGLCAGTPVATGIIDAHAGTIGCLATKTSETTQSQIPLDQRLSLICGTSTCHMMLSETARYVPGIWGPYYGAVLPAMFLNEAGQSAAGSVLDMLLERKRAETGVTPAVSEVTAYLDRSEAERGALAVAETARNLHVWPDYHGNRSPFADPSMKGAIVGLTLDWTSDAYLPTIYLAHVFALAYGTKLIAETLEQNGHKAIEVVYACGGLAKNRHYMQVHADVLNVPIVVPNCDESVALGSAILASVAANIYPSLKEAMVALGQPGTTYYPRDELQTFHAWKYSKFRDLGNFIAHFK</sequence>
<dbReference type="InterPro" id="IPR018485">
    <property type="entry name" value="FGGY_C"/>
</dbReference>
<evidence type="ECO:0000256" key="1">
    <source>
        <dbReference type="ARBA" id="ARBA00009156"/>
    </source>
</evidence>
<dbReference type="PANTHER" id="PTHR43435:SF4">
    <property type="entry name" value="FGGY CARBOHYDRATE KINASE DOMAIN-CONTAINING PROTEIN"/>
    <property type="match status" value="1"/>
</dbReference>
<organism evidence="6 7">
    <name type="scientific">Plectus sambesii</name>
    <dbReference type="NCBI Taxonomy" id="2011161"/>
    <lineage>
        <taxon>Eukaryota</taxon>
        <taxon>Metazoa</taxon>
        <taxon>Ecdysozoa</taxon>
        <taxon>Nematoda</taxon>
        <taxon>Chromadorea</taxon>
        <taxon>Plectida</taxon>
        <taxon>Plectina</taxon>
        <taxon>Plectoidea</taxon>
        <taxon>Plectidae</taxon>
        <taxon>Plectus</taxon>
    </lineage>
</organism>
<evidence type="ECO:0000259" key="5">
    <source>
        <dbReference type="Pfam" id="PF02782"/>
    </source>
</evidence>
<dbReference type="Proteomes" id="UP000887566">
    <property type="component" value="Unplaced"/>
</dbReference>
<dbReference type="InterPro" id="IPR018484">
    <property type="entry name" value="FGGY_N"/>
</dbReference>
<dbReference type="SUPFAM" id="SSF53067">
    <property type="entry name" value="Actin-like ATPase domain"/>
    <property type="match status" value="2"/>
</dbReference>
<dbReference type="InterPro" id="IPR043129">
    <property type="entry name" value="ATPase_NBD"/>
</dbReference>
<keyword evidence="3" id="KW-0418">Kinase</keyword>
<dbReference type="Gene3D" id="1.20.58.2240">
    <property type="match status" value="1"/>
</dbReference>
<dbReference type="Pfam" id="PF00370">
    <property type="entry name" value="FGGY_N"/>
    <property type="match status" value="1"/>
</dbReference>
<dbReference type="InterPro" id="IPR006003">
    <property type="entry name" value="FGGY_RbtK-like"/>
</dbReference>
<proteinExistence type="inferred from homology"/>
<dbReference type="GO" id="GO:0019150">
    <property type="term" value="F:D-ribulokinase activity"/>
    <property type="evidence" value="ECO:0007669"/>
    <property type="project" value="TreeGrafter"/>
</dbReference>